<keyword evidence="2" id="KW-1185">Reference proteome</keyword>
<protein>
    <submittedName>
        <fullName evidence="1">Uncharacterized protein</fullName>
    </submittedName>
</protein>
<sequence length="73" mass="7722">MADPPKWGVILRKFYEISLTELRSIWLSDGGFTPAIDAGAALQPGESGLLVRSYAAMAGSSGRGGVSFYQADL</sequence>
<dbReference type="AlphaFoldDB" id="A0A1H6CHF3"/>
<organism evidence="1 2">
    <name type="scientific">Bosea lathyri</name>
    <dbReference type="NCBI Taxonomy" id="1036778"/>
    <lineage>
        <taxon>Bacteria</taxon>
        <taxon>Pseudomonadati</taxon>
        <taxon>Pseudomonadota</taxon>
        <taxon>Alphaproteobacteria</taxon>
        <taxon>Hyphomicrobiales</taxon>
        <taxon>Boseaceae</taxon>
        <taxon>Bosea</taxon>
    </lineage>
</organism>
<name>A0A1H6CHF3_9HYPH</name>
<dbReference type="Proteomes" id="UP000236743">
    <property type="component" value="Unassembled WGS sequence"/>
</dbReference>
<accession>A0A1H6CHF3</accession>
<evidence type="ECO:0000313" key="2">
    <source>
        <dbReference type="Proteomes" id="UP000236743"/>
    </source>
</evidence>
<dbReference type="EMBL" id="FNUY01000010">
    <property type="protein sequence ID" value="SEG72401.1"/>
    <property type="molecule type" value="Genomic_DNA"/>
</dbReference>
<gene>
    <name evidence="1" type="ORF">SAMN04488115_110132</name>
</gene>
<dbReference type="RefSeq" id="WP_103874589.1">
    <property type="nucleotide sequence ID" value="NZ_FNUY01000010.1"/>
</dbReference>
<evidence type="ECO:0000313" key="1">
    <source>
        <dbReference type="EMBL" id="SEG72401.1"/>
    </source>
</evidence>
<reference evidence="1 2" key="1">
    <citation type="submission" date="2016-10" db="EMBL/GenBank/DDBJ databases">
        <authorList>
            <person name="de Groot N.N."/>
        </authorList>
    </citation>
    <scope>NUCLEOTIDE SEQUENCE [LARGE SCALE GENOMIC DNA]</scope>
    <source>
        <strain evidence="1 2">DSM 26656</strain>
    </source>
</reference>
<proteinExistence type="predicted"/>